<feature type="signal peptide" evidence="10">
    <location>
        <begin position="1"/>
        <end position="18"/>
    </location>
</feature>
<evidence type="ECO:0000256" key="2">
    <source>
        <dbReference type="ARBA" id="ARBA00022801"/>
    </source>
</evidence>
<comment type="caution">
    <text evidence="12">The sequence shown here is derived from an EMBL/GenBank/DDBJ whole genome shotgun (WGS) entry which is preliminary data.</text>
</comment>
<keyword evidence="3" id="KW-0146">Chitin degradation</keyword>
<comment type="similarity">
    <text evidence="8">Belongs to the glycosyl hydrolase 18 family.</text>
</comment>
<organism evidence="12 13">
    <name type="scientific">Hesseltinella vesiculosa</name>
    <dbReference type="NCBI Taxonomy" id="101127"/>
    <lineage>
        <taxon>Eukaryota</taxon>
        <taxon>Fungi</taxon>
        <taxon>Fungi incertae sedis</taxon>
        <taxon>Mucoromycota</taxon>
        <taxon>Mucoromycotina</taxon>
        <taxon>Mucoromycetes</taxon>
        <taxon>Mucorales</taxon>
        <taxon>Cunninghamellaceae</taxon>
        <taxon>Hesseltinella</taxon>
    </lineage>
</organism>
<keyword evidence="6" id="KW-0624">Polysaccharide degradation</keyword>
<dbReference type="InterPro" id="IPR001223">
    <property type="entry name" value="Glyco_hydro18_cat"/>
</dbReference>
<dbReference type="InterPro" id="IPR050314">
    <property type="entry name" value="Glycosyl_Hydrlase_18"/>
</dbReference>
<keyword evidence="4" id="KW-0119">Carbohydrate metabolism</keyword>
<dbReference type="InterPro" id="IPR001579">
    <property type="entry name" value="Glyco_hydro_18_chit_AS"/>
</dbReference>
<name>A0A1X2GL79_9FUNG</name>
<dbReference type="GO" id="GO:0030246">
    <property type="term" value="F:carbohydrate binding"/>
    <property type="evidence" value="ECO:0007669"/>
    <property type="project" value="InterPro"/>
</dbReference>
<dbReference type="SUPFAM" id="SSF51445">
    <property type="entry name" value="(Trans)glycosidases"/>
    <property type="match status" value="1"/>
</dbReference>
<keyword evidence="13" id="KW-1185">Reference proteome</keyword>
<dbReference type="InterPro" id="IPR029070">
    <property type="entry name" value="Chitinase_insertion_sf"/>
</dbReference>
<dbReference type="InterPro" id="IPR003610">
    <property type="entry name" value="CBM5/12"/>
</dbReference>
<dbReference type="PROSITE" id="PS01095">
    <property type="entry name" value="GH18_1"/>
    <property type="match status" value="1"/>
</dbReference>
<feature type="domain" description="GH18" evidence="11">
    <location>
        <begin position="20"/>
        <end position="398"/>
    </location>
</feature>
<dbReference type="SUPFAM" id="SSF54556">
    <property type="entry name" value="Chitinase insertion domain"/>
    <property type="match status" value="1"/>
</dbReference>
<evidence type="ECO:0000313" key="13">
    <source>
        <dbReference type="Proteomes" id="UP000242146"/>
    </source>
</evidence>
<accession>A0A1X2GL79</accession>
<comment type="catalytic activity">
    <reaction evidence="1">
        <text>Random endo-hydrolysis of N-acetyl-beta-D-glucosaminide (1-&gt;4)-beta-linkages in chitin and chitodextrins.</text>
        <dbReference type="EC" id="3.2.1.14"/>
    </reaction>
</comment>
<keyword evidence="5 7" id="KW-0326">Glycosidase</keyword>
<evidence type="ECO:0000313" key="12">
    <source>
        <dbReference type="EMBL" id="ORX56719.1"/>
    </source>
</evidence>
<dbReference type="AlphaFoldDB" id="A0A1X2GL79"/>
<dbReference type="GO" id="GO:0005576">
    <property type="term" value="C:extracellular region"/>
    <property type="evidence" value="ECO:0007669"/>
    <property type="project" value="InterPro"/>
</dbReference>
<dbReference type="OrthoDB" id="76388at2759"/>
<dbReference type="STRING" id="101127.A0A1X2GL79"/>
<gene>
    <name evidence="12" type="ORF">DM01DRAFT_1366531</name>
</gene>
<dbReference type="PANTHER" id="PTHR11177">
    <property type="entry name" value="CHITINASE"/>
    <property type="match status" value="1"/>
</dbReference>
<feature type="region of interest" description="Disordered" evidence="9">
    <location>
        <begin position="412"/>
        <end position="449"/>
    </location>
</feature>
<reference evidence="12 13" key="1">
    <citation type="submission" date="2016-07" db="EMBL/GenBank/DDBJ databases">
        <title>Pervasive Adenine N6-methylation of Active Genes in Fungi.</title>
        <authorList>
            <consortium name="DOE Joint Genome Institute"/>
            <person name="Mondo S.J."/>
            <person name="Dannebaum R.O."/>
            <person name="Kuo R.C."/>
            <person name="Labutti K."/>
            <person name="Haridas S."/>
            <person name="Kuo A."/>
            <person name="Salamov A."/>
            <person name="Ahrendt S.R."/>
            <person name="Lipzen A."/>
            <person name="Sullivan W."/>
            <person name="Andreopoulos W.B."/>
            <person name="Clum A."/>
            <person name="Lindquist E."/>
            <person name="Daum C."/>
            <person name="Ramamoorthy G.K."/>
            <person name="Gryganskyi A."/>
            <person name="Culley D."/>
            <person name="Magnuson J.K."/>
            <person name="James T.Y."/>
            <person name="O'Malley M.A."/>
            <person name="Stajich J.E."/>
            <person name="Spatafora J.W."/>
            <person name="Visel A."/>
            <person name="Grigoriev I.V."/>
        </authorList>
    </citation>
    <scope>NUCLEOTIDE SEQUENCE [LARGE SCALE GENOMIC DNA]</scope>
    <source>
        <strain evidence="12 13">NRRL 3301</strain>
    </source>
</reference>
<feature type="region of interest" description="Disordered" evidence="9">
    <location>
        <begin position="270"/>
        <end position="289"/>
    </location>
</feature>
<dbReference type="PANTHER" id="PTHR11177:SF392">
    <property type="entry name" value="HAP41P"/>
    <property type="match status" value="1"/>
</dbReference>
<dbReference type="SMART" id="SM00495">
    <property type="entry name" value="ChtBD3"/>
    <property type="match status" value="1"/>
</dbReference>
<dbReference type="GO" id="GO:0008061">
    <property type="term" value="F:chitin binding"/>
    <property type="evidence" value="ECO:0007669"/>
    <property type="project" value="InterPro"/>
</dbReference>
<feature type="chain" id="PRO_5012733259" evidence="10">
    <location>
        <begin position="19"/>
        <end position="498"/>
    </location>
</feature>
<dbReference type="Gene3D" id="3.10.50.10">
    <property type="match status" value="1"/>
</dbReference>
<evidence type="ECO:0000256" key="1">
    <source>
        <dbReference type="ARBA" id="ARBA00000822"/>
    </source>
</evidence>
<dbReference type="SMART" id="SM00636">
    <property type="entry name" value="Glyco_18"/>
    <property type="match status" value="1"/>
</dbReference>
<feature type="compositionally biased region" description="Polar residues" evidence="9">
    <location>
        <begin position="270"/>
        <end position="280"/>
    </location>
</feature>
<evidence type="ECO:0000256" key="9">
    <source>
        <dbReference type="SAM" id="MobiDB-lite"/>
    </source>
</evidence>
<dbReference type="Pfam" id="PF02839">
    <property type="entry name" value="CBM_5_12"/>
    <property type="match status" value="1"/>
</dbReference>
<dbReference type="InterPro" id="IPR017853">
    <property type="entry name" value="GH"/>
</dbReference>
<dbReference type="InterPro" id="IPR036573">
    <property type="entry name" value="CBM_sf_5/12"/>
</dbReference>
<dbReference type="SUPFAM" id="SSF51055">
    <property type="entry name" value="Carbohydrate binding domain"/>
    <property type="match status" value="1"/>
</dbReference>
<dbReference type="GO" id="GO:0008843">
    <property type="term" value="F:endochitinase activity"/>
    <property type="evidence" value="ECO:0007669"/>
    <property type="project" value="UniProtKB-EC"/>
</dbReference>
<protein>
    <submittedName>
        <fullName evidence="12">Glycoside hydrolase</fullName>
    </submittedName>
</protein>
<sequence length="498" mass="52699">MRFSLLSGLFLTASTVLAQKSLVGYFPNWLYAKWPASNIDFSKYTHINYAFSILISGATPTYSDPQEVQTQLPQLVSLAHAKNSKVLLSIGGWSGCLTFSTMVADASQRQTFISWVQNEIKTYNLDGVDIDWEYPGSTGAGCNAMDLANDANNYLTLLKEMRQALGNTLEISIAAYVRPFKTSSGTMSDVSAYAAVVDRFNLMTYDINGAWNTTSGPNAPFNFQPGLGDADSFVSAIDAWMGAGVPASKIVPGVAFYGRSATATVDMSNTNQYQPQNAGNPPSGDSDDAYWQDPYCSKDPGGVSGVWKYRNLRSQGVLTSPTTAAAPWIRKFDNVTQTPWLFNPTTKAFISYDDPVSIGVKTDYAISKNLGGLMVWSVDEDSSNGELLAVAAKILANGGGGSTTTTTVKTTATSTTTQATTTTTASVPTTTASATTTASSTPTSGSGPCSGVSAWSASTTYVGGDQATYSGSLWKAQWWTLGDTPGGSAGVWVKAGTC</sequence>
<dbReference type="GO" id="GO:0006032">
    <property type="term" value="P:chitin catabolic process"/>
    <property type="evidence" value="ECO:0007669"/>
    <property type="project" value="UniProtKB-KW"/>
</dbReference>
<evidence type="ECO:0000256" key="4">
    <source>
        <dbReference type="ARBA" id="ARBA00023277"/>
    </source>
</evidence>
<keyword evidence="2 7" id="KW-0378">Hydrolase</keyword>
<dbReference type="CDD" id="cd12215">
    <property type="entry name" value="ChiC_BD"/>
    <property type="match status" value="1"/>
</dbReference>
<dbReference type="Proteomes" id="UP000242146">
    <property type="component" value="Unassembled WGS sequence"/>
</dbReference>
<evidence type="ECO:0000259" key="11">
    <source>
        <dbReference type="PROSITE" id="PS51910"/>
    </source>
</evidence>
<dbReference type="GO" id="GO:0000272">
    <property type="term" value="P:polysaccharide catabolic process"/>
    <property type="evidence" value="ECO:0007669"/>
    <property type="project" value="UniProtKB-KW"/>
</dbReference>
<proteinExistence type="inferred from homology"/>
<dbReference type="EMBL" id="MCGT01000009">
    <property type="protein sequence ID" value="ORX56719.1"/>
    <property type="molecule type" value="Genomic_DNA"/>
</dbReference>
<evidence type="ECO:0000256" key="8">
    <source>
        <dbReference type="RuleBase" id="RU004453"/>
    </source>
</evidence>
<evidence type="ECO:0000256" key="6">
    <source>
        <dbReference type="ARBA" id="ARBA00023326"/>
    </source>
</evidence>
<evidence type="ECO:0000256" key="3">
    <source>
        <dbReference type="ARBA" id="ARBA00023024"/>
    </source>
</evidence>
<dbReference type="PROSITE" id="PS51910">
    <property type="entry name" value="GH18_2"/>
    <property type="match status" value="1"/>
</dbReference>
<evidence type="ECO:0000256" key="10">
    <source>
        <dbReference type="SAM" id="SignalP"/>
    </source>
</evidence>
<evidence type="ECO:0000256" key="5">
    <source>
        <dbReference type="ARBA" id="ARBA00023295"/>
    </source>
</evidence>
<dbReference type="Gene3D" id="2.10.10.20">
    <property type="entry name" value="Carbohydrate-binding module superfamily 5/12"/>
    <property type="match status" value="1"/>
</dbReference>
<dbReference type="Pfam" id="PF00704">
    <property type="entry name" value="Glyco_hydro_18"/>
    <property type="match status" value="1"/>
</dbReference>
<dbReference type="Gene3D" id="3.20.20.80">
    <property type="entry name" value="Glycosidases"/>
    <property type="match status" value="1"/>
</dbReference>
<evidence type="ECO:0000256" key="7">
    <source>
        <dbReference type="RuleBase" id="RU000489"/>
    </source>
</evidence>
<dbReference type="InterPro" id="IPR011583">
    <property type="entry name" value="Chitinase_II/V-like_cat"/>
</dbReference>
<keyword evidence="10" id="KW-0732">Signal</keyword>